<feature type="binding site" evidence="7">
    <location>
        <position position="192"/>
    </location>
    <ligand>
        <name>Fe(2+)</name>
        <dbReference type="ChEBI" id="CHEBI:29033"/>
    </ligand>
</feature>
<protein>
    <recommendedName>
        <fullName evidence="7">Coproporphyrin III ferrochelatase</fullName>
        <ecNumber evidence="7">4.99.1.9</ecNumber>
    </recommendedName>
</protein>
<accession>A0AB36CNE4</accession>
<dbReference type="EC" id="4.99.1.9" evidence="7"/>
<keyword evidence="4 7" id="KW-0456">Lyase</keyword>
<feature type="binding site" evidence="7">
    <location>
        <position position="280"/>
    </location>
    <ligand>
        <name>Fe(2+)</name>
        <dbReference type="ChEBI" id="CHEBI:29033"/>
    </ligand>
</feature>
<organism evidence="9 10">
    <name type="scientific">Corynebacterium stationis</name>
    <dbReference type="NCBI Taxonomy" id="1705"/>
    <lineage>
        <taxon>Bacteria</taxon>
        <taxon>Bacillati</taxon>
        <taxon>Actinomycetota</taxon>
        <taxon>Actinomycetes</taxon>
        <taxon>Mycobacteriales</taxon>
        <taxon>Corynebacteriaceae</taxon>
        <taxon>Corynebacterium</taxon>
    </lineage>
</organism>
<comment type="function">
    <text evidence="7">Involved in coproporphyrin-dependent heme b biosynthesis. Catalyzes the insertion of ferrous iron into coproporphyrin III to form Fe-coproporphyrin III.</text>
</comment>
<comment type="caution">
    <text evidence="7">Lacks conserved residue(s) required for the propagation of feature annotation.</text>
</comment>
<comment type="subcellular location">
    <subcellularLocation>
        <location evidence="7">Cytoplasm</location>
    </subcellularLocation>
</comment>
<dbReference type="HAMAP" id="MF_00323">
    <property type="entry name" value="Ferrochelatase"/>
    <property type="match status" value="1"/>
</dbReference>
<dbReference type="CDD" id="cd00419">
    <property type="entry name" value="Ferrochelatase_C"/>
    <property type="match status" value="1"/>
</dbReference>
<dbReference type="RefSeq" id="WP_168970147.1">
    <property type="nucleotide sequence ID" value="NZ_JABAFZ010000008.1"/>
</dbReference>
<comment type="pathway">
    <text evidence="1 7">Porphyrin-containing compound metabolism; protoheme biosynthesis.</text>
</comment>
<reference evidence="9 10" key="1">
    <citation type="submission" date="2020-04" db="EMBL/GenBank/DDBJ databases">
        <authorList>
            <person name="Hitch T.C.A."/>
            <person name="Wylensek D."/>
            <person name="Clavel T."/>
        </authorList>
    </citation>
    <scope>NUCLEOTIDE SEQUENCE [LARGE SCALE GENOMIC DNA]</scope>
    <source>
        <strain evidence="9 10">BL-383-APC-3D</strain>
    </source>
</reference>
<dbReference type="GO" id="GO:0006783">
    <property type="term" value="P:heme biosynthetic process"/>
    <property type="evidence" value="ECO:0007669"/>
    <property type="project" value="UniProtKB-UniRule"/>
</dbReference>
<keyword evidence="7" id="KW-0963">Cytoplasm</keyword>
<keyword evidence="3 7" id="KW-0350">Heme biosynthesis</keyword>
<evidence type="ECO:0000313" key="9">
    <source>
        <dbReference type="EMBL" id="NME89956.1"/>
    </source>
</evidence>
<comment type="catalytic activity">
    <reaction evidence="6">
        <text>Fe-coproporphyrin III + 2 H(+) = coproporphyrin III + Fe(2+)</text>
        <dbReference type="Rhea" id="RHEA:49572"/>
        <dbReference type="ChEBI" id="CHEBI:15378"/>
        <dbReference type="ChEBI" id="CHEBI:29033"/>
        <dbReference type="ChEBI" id="CHEBI:68438"/>
        <dbReference type="ChEBI" id="CHEBI:131725"/>
        <dbReference type="EC" id="4.99.1.9"/>
    </reaction>
    <physiologicalReaction direction="right-to-left" evidence="6">
        <dbReference type="Rhea" id="RHEA:49574"/>
    </physiologicalReaction>
</comment>
<name>A0AB36CNE4_9CORY</name>
<dbReference type="GO" id="GO:0046872">
    <property type="term" value="F:metal ion binding"/>
    <property type="evidence" value="ECO:0007669"/>
    <property type="project" value="UniProtKB-KW"/>
</dbReference>
<dbReference type="Gene3D" id="3.40.50.1400">
    <property type="match status" value="2"/>
</dbReference>
<proteinExistence type="inferred from homology"/>
<evidence type="ECO:0000256" key="8">
    <source>
        <dbReference type="RuleBase" id="RU004185"/>
    </source>
</evidence>
<feature type="binding site" evidence="7">
    <location>
        <position position="60"/>
    </location>
    <ligand>
        <name>Fe-coproporphyrin III</name>
        <dbReference type="ChEBI" id="CHEBI:68438"/>
    </ligand>
</feature>
<evidence type="ECO:0000256" key="2">
    <source>
        <dbReference type="ARBA" id="ARBA00023004"/>
    </source>
</evidence>
<evidence type="ECO:0000256" key="1">
    <source>
        <dbReference type="ARBA" id="ARBA00004744"/>
    </source>
</evidence>
<dbReference type="AlphaFoldDB" id="A0AB36CNE4"/>
<gene>
    <name evidence="7" type="primary">cpfC</name>
    <name evidence="9" type="ORF">HF853_09805</name>
</gene>
<keyword evidence="2 7" id="KW-0408">Iron</keyword>
<evidence type="ECO:0000256" key="6">
    <source>
        <dbReference type="ARBA" id="ARBA00024536"/>
    </source>
</evidence>
<dbReference type="CDD" id="cd03411">
    <property type="entry name" value="Ferrochelatase_N"/>
    <property type="match status" value="1"/>
</dbReference>
<dbReference type="NCBIfam" id="NF000689">
    <property type="entry name" value="PRK00035.2-1"/>
    <property type="match status" value="1"/>
</dbReference>
<dbReference type="PANTHER" id="PTHR11108">
    <property type="entry name" value="FERROCHELATASE"/>
    <property type="match status" value="1"/>
</dbReference>
<dbReference type="Proteomes" id="UP000544551">
    <property type="component" value="Unassembled WGS sequence"/>
</dbReference>
<dbReference type="PANTHER" id="PTHR11108:SF1">
    <property type="entry name" value="FERROCHELATASE, MITOCHONDRIAL"/>
    <property type="match status" value="1"/>
</dbReference>
<dbReference type="InterPro" id="IPR001015">
    <property type="entry name" value="Ferrochelatase"/>
</dbReference>
<dbReference type="InterPro" id="IPR033644">
    <property type="entry name" value="Ferrochelatase_C"/>
</dbReference>
<evidence type="ECO:0000256" key="4">
    <source>
        <dbReference type="ARBA" id="ARBA00023239"/>
    </source>
</evidence>
<dbReference type="GO" id="GO:0005737">
    <property type="term" value="C:cytoplasm"/>
    <property type="evidence" value="ECO:0007669"/>
    <property type="project" value="UniProtKB-SubCell"/>
</dbReference>
<dbReference type="NCBIfam" id="TIGR00109">
    <property type="entry name" value="hemH"/>
    <property type="match status" value="1"/>
</dbReference>
<dbReference type="GO" id="GO:0004325">
    <property type="term" value="F:ferrochelatase activity"/>
    <property type="evidence" value="ECO:0007669"/>
    <property type="project" value="UniProtKB-UniRule"/>
</dbReference>
<sequence>MTESSPNPRDYDALLVLSFGGPESNEEVVPFLENVTRGRGIPRERLVEVGEHYFHFNGKSPLNDLNREIIDHVEKELKSRGIDMPVYFGNRNWHPLAEDTAEQMVADGVRSALVFATSAWGGYSACRQYNEDIVRVQQHLEDKNLPNIDMVKLRHFFSHPAFIEENAKALQEAIAAVDEDKRDNMRVLFTAHSVPTAHDEVGGGEDNPYLYSRQVAEAARLVAEAAGVEEYDVVWQSRSGNPRTPWLEPDIVDHTQEFQAESGVKAVVVSPIGFISDHMEVIWDLDTELDDAAQELGVQVSRAYTVGPKDSFAAMIVDLIEENTAGRKPEILGDVSVQGRTKNGNPCAAGCCDIWALKQAKTSA</sequence>
<dbReference type="InterPro" id="IPR033659">
    <property type="entry name" value="Ferrochelatase_N"/>
</dbReference>
<evidence type="ECO:0000256" key="5">
    <source>
        <dbReference type="ARBA" id="ARBA00023244"/>
    </source>
</evidence>
<dbReference type="SUPFAM" id="SSF53800">
    <property type="entry name" value="Chelatase"/>
    <property type="match status" value="1"/>
</dbReference>
<evidence type="ECO:0000313" key="10">
    <source>
        <dbReference type="Proteomes" id="UP000544551"/>
    </source>
</evidence>
<dbReference type="Pfam" id="PF00762">
    <property type="entry name" value="Ferrochelatase"/>
    <property type="match status" value="1"/>
</dbReference>
<comment type="similarity">
    <text evidence="7 8">Belongs to the ferrochelatase family.</text>
</comment>
<comment type="caution">
    <text evidence="9">The sequence shown here is derived from an EMBL/GenBank/DDBJ whole genome shotgun (WGS) entry which is preliminary data.</text>
</comment>
<keyword evidence="7" id="KW-0479">Metal-binding</keyword>
<dbReference type="EMBL" id="JABAFZ010000008">
    <property type="protein sequence ID" value="NME89956.1"/>
    <property type="molecule type" value="Genomic_DNA"/>
</dbReference>
<evidence type="ECO:0000256" key="3">
    <source>
        <dbReference type="ARBA" id="ARBA00023133"/>
    </source>
</evidence>
<evidence type="ECO:0000256" key="7">
    <source>
        <dbReference type="HAMAP-Rule" id="MF_00323"/>
    </source>
</evidence>
<keyword evidence="5 7" id="KW-0627">Porphyrin biosynthesis</keyword>
<feature type="binding site" evidence="7">
    <location>
        <position position="129"/>
    </location>
    <ligand>
        <name>Fe-coproporphyrin III</name>
        <dbReference type="ChEBI" id="CHEBI:68438"/>
    </ligand>
</feature>